<feature type="region of interest" description="Disordered" evidence="2">
    <location>
        <begin position="1"/>
        <end position="167"/>
    </location>
</feature>
<comment type="caution">
    <text evidence="4">The sequence shown here is derived from an EMBL/GenBank/DDBJ whole genome shotgun (WGS) entry which is preliminary data.</text>
</comment>
<feature type="compositionally biased region" description="Low complexity" evidence="2">
    <location>
        <begin position="75"/>
        <end position="88"/>
    </location>
</feature>
<dbReference type="InterPro" id="IPR036864">
    <property type="entry name" value="Zn2-C6_fun-type_DNA-bd_sf"/>
</dbReference>
<organism evidence="4 5">
    <name type="scientific">Meristemomyces frigidus</name>
    <dbReference type="NCBI Taxonomy" id="1508187"/>
    <lineage>
        <taxon>Eukaryota</taxon>
        <taxon>Fungi</taxon>
        <taxon>Dikarya</taxon>
        <taxon>Ascomycota</taxon>
        <taxon>Pezizomycotina</taxon>
        <taxon>Dothideomycetes</taxon>
        <taxon>Dothideomycetidae</taxon>
        <taxon>Mycosphaerellales</taxon>
        <taxon>Teratosphaeriaceae</taxon>
        <taxon>Meristemomyces</taxon>
    </lineage>
</organism>
<dbReference type="InterPro" id="IPR001138">
    <property type="entry name" value="Zn2Cys6_DnaBD"/>
</dbReference>
<feature type="compositionally biased region" description="Acidic residues" evidence="2">
    <location>
        <begin position="144"/>
        <end position="157"/>
    </location>
</feature>
<feature type="compositionally biased region" description="Polar residues" evidence="2">
    <location>
        <begin position="56"/>
        <end position="68"/>
    </location>
</feature>
<dbReference type="GO" id="GO:0000981">
    <property type="term" value="F:DNA-binding transcription factor activity, RNA polymerase II-specific"/>
    <property type="evidence" value="ECO:0007669"/>
    <property type="project" value="InterPro"/>
</dbReference>
<dbReference type="SUPFAM" id="SSF57701">
    <property type="entry name" value="Zn2/Cys6 DNA-binding domain"/>
    <property type="match status" value="1"/>
</dbReference>
<dbReference type="AlphaFoldDB" id="A0AAN7YL67"/>
<keyword evidence="1" id="KW-0539">Nucleus</keyword>
<evidence type="ECO:0000313" key="5">
    <source>
        <dbReference type="Proteomes" id="UP001310890"/>
    </source>
</evidence>
<evidence type="ECO:0000256" key="2">
    <source>
        <dbReference type="SAM" id="MobiDB-lite"/>
    </source>
</evidence>
<gene>
    <name evidence="4" type="ORF">LTR62_001250</name>
</gene>
<evidence type="ECO:0000313" key="4">
    <source>
        <dbReference type="EMBL" id="KAK5107452.1"/>
    </source>
</evidence>
<name>A0AAN7YL67_9PEZI</name>
<feature type="domain" description="Zn(2)-C6 fungal-type" evidence="3">
    <location>
        <begin position="357"/>
        <end position="387"/>
    </location>
</feature>
<dbReference type="InterPro" id="IPR004330">
    <property type="entry name" value="FAR1_DNA_bnd_dom"/>
</dbReference>
<sequence length="727" mass="81273">MNPQSNNYSQYPPPPSQQTSYGYATNPYPVQHHQQQPPAYPQYPVPQQQQALPRLIQSQQTPYNRSFQPTPPHNQLQQPRQQRTAAPQYREQNNVRRQTESDANVPNGPGAPPAEDLEDQLRTALRSENEQGVGDGGGDYDERSNDDDEEAEDEEEPVFNLPPPPEGIYATEEELEEAVHSWSLQHGYELVRRASKKNAAGKVYKRYLHCSKYGKLANTGKLTDATRKRKARKTNRQNCPMSLAVVRTDPSGSSPRWQVRHRKTHHNHGPLEAVAMTGHRRRARMGGMEKAIDGLFQIGTPTAQVLTFLQRTNPDGLFTRTDVANMKLKFKKFGTCVTAGKSLAREASNRPFGGSTACLRCRTKKCRCDSGRPICGECRAQGVECQYDAETAIEANNLTNTLDDGSGDVDNTIMDNTGLGAEDSTGLPPERGGRRATQLAQNREAAQKILQDLRTFQTEHIKPKRLELNSSSVEILAQSSCGSGTSYKNVPTLASTKDWQAYSDAFLEASHKENTYETLLREKVEPVAPLPLEGEDETDVDEWNEHVKQLAIYNRRNGLLLGSLWSTLAPTLRVRIQSLKSAADAWQELEAICFPRGSDHAFTLYRTLMDTTLDTCAGDLQEYIGRLETAWFAFARVKRGQSAIAKDHPDRHRVGTVGMVAHEMMGEEHLCFVFLAGLGERFKRWVETLCLTSNVAGYGTGYRVGFRDLVKRAVEWEGTQRGGRGRG</sequence>
<feature type="compositionally biased region" description="Low complexity" evidence="2">
    <location>
        <begin position="1"/>
        <end position="10"/>
    </location>
</feature>
<protein>
    <recommendedName>
        <fullName evidence="3">Zn(2)-C6 fungal-type domain-containing protein</fullName>
    </recommendedName>
</protein>
<dbReference type="Proteomes" id="UP001310890">
    <property type="component" value="Unassembled WGS sequence"/>
</dbReference>
<dbReference type="EMBL" id="JAVRRL010000120">
    <property type="protein sequence ID" value="KAK5107452.1"/>
    <property type="molecule type" value="Genomic_DNA"/>
</dbReference>
<feature type="compositionally biased region" description="Low complexity" evidence="2">
    <location>
        <begin position="17"/>
        <end position="37"/>
    </location>
</feature>
<dbReference type="PANTHER" id="PTHR47718:SF3">
    <property type="entry name" value="PROTEIN FAR1-RELATED SEQUENCE 5-LIKE"/>
    <property type="match status" value="1"/>
</dbReference>
<dbReference type="Pfam" id="PF03101">
    <property type="entry name" value="FAR1"/>
    <property type="match status" value="1"/>
</dbReference>
<evidence type="ECO:0000256" key="1">
    <source>
        <dbReference type="ARBA" id="ARBA00023242"/>
    </source>
</evidence>
<dbReference type="PROSITE" id="PS50048">
    <property type="entry name" value="ZN2_CY6_FUNGAL_2"/>
    <property type="match status" value="1"/>
</dbReference>
<dbReference type="PROSITE" id="PS00463">
    <property type="entry name" value="ZN2_CY6_FUNGAL_1"/>
    <property type="match status" value="1"/>
</dbReference>
<dbReference type="SMART" id="SM00066">
    <property type="entry name" value="GAL4"/>
    <property type="match status" value="1"/>
</dbReference>
<proteinExistence type="predicted"/>
<feature type="compositionally biased region" description="Basic and acidic residues" evidence="2">
    <location>
        <begin position="119"/>
        <end position="129"/>
    </location>
</feature>
<reference evidence="4" key="1">
    <citation type="submission" date="2023-08" db="EMBL/GenBank/DDBJ databases">
        <title>Black Yeasts Isolated from many extreme environments.</title>
        <authorList>
            <person name="Coleine C."/>
            <person name="Stajich J.E."/>
            <person name="Selbmann L."/>
        </authorList>
    </citation>
    <scope>NUCLEOTIDE SEQUENCE</scope>
    <source>
        <strain evidence="4">CCFEE 5401</strain>
    </source>
</reference>
<evidence type="ECO:0000259" key="3">
    <source>
        <dbReference type="PROSITE" id="PS50048"/>
    </source>
</evidence>
<dbReference type="GO" id="GO:0008270">
    <property type="term" value="F:zinc ion binding"/>
    <property type="evidence" value="ECO:0007669"/>
    <property type="project" value="InterPro"/>
</dbReference>
<dbReference type="PANTHER" id="PTHR47718">
    <property type="entry name" value="OS01G0519700 PROTEIN"/>
    <property type="match status" value="1"/>
</dbReference>
<accession>A0AAN7YL67</accession>
<dbReference type="CDD" id="cd00067">
    <property type="entry name" value="GAL4"/>
    <property type="match status" value="1"/>
</dbReference>
<dbReference type="Gene3D" id="4.10.240.10">
    <property type="entry name" value="Zn(2)-C6 fungal-type DNA-binding domain"/>
    <property type="match status" value="1"/>
</dbReference>
<dbReference type="Pfam" id="PF00172">
    <property type="entry name" value="Zn_clus"/>
    <property type="match status" value="1"/>
</dbReference>